<feature type="transmembrane region" description="Helical" evidence="8">
    <location>
        <begin position="158"/>
        <end position="178"/>
    </location>
</feature>
<keyword evidence="4 8" id="KW-0812">Transmembrane</keyword>
<evidence type="ECO:0000256" key="2">
    <source>
        <dbReference type="ARBA" id="ARBA00022448"/>
    </source>
</evidence>
<feature type="transmembrane region" description="Helical" evidence="8">
    <location>
        <begin position="71"/>
        <end position="98"/>
    </location>
</feature>
<evidence type="ECO:0000256" key="6">
    <source>
        <dbReference type="ARBA" id="ARBA00022989"/>
    </source>
</evidence>
<evidence type="ECO:0000256" key="8">
    <source>
        <dbReference type="RuleBase" id="RU363032"/>
    </source>
</evidence>
<dbReference type="RefSeq" id="WP_310058022.1">
    <property type="nucleotide sequence ID" value="NZ_JAVDVQ010000010.1"/>
</dbReference>
<keyword evidence="7 8" id="KW-0472">Membrane</keyword>
<evidence type="ECO:0000256" key="1">
    <source>
        <dbReference type="ARBA" id="ARBA00004651"/>
    </source>
</evidence>
<keyword evidence="5" id="KW-0029">Amino-acid transport</keyword>
<dbReference type="PANTHER" id="PTHR30614:SF0">
    <property type="entry name" value="L-CYSTINE TRANSPORT SYSTEM PERMEASE PROTEIN TCYL"/>
    <property type="match status" value="1"/>
</dbReference>
<feature type="domain" description="ABC transmembrane type-1" evidence="9">
    <location>
        <begin position="74"/>
        <end position="281"/>
    </location>
</feature>
<accession>A0ABU1UDX5</accession>
<evidence type="ECO:0000256" key="5">
    <source>
        <dbReference type="ARBA" id="ARBA00022970"/>
    </source>
</evidence>
<name>A0ABU1UDX5_9MICC</name>
<proteinExistence type="inferred from homology"/>
<protein>
    <submittedName>
        <fullName evidence="10">Polar amino acid transport system permease protein</fullName>
    </submittedName>
</protein>
<dbReference type="InterPro" id="IPR010065">
    <property type="entry name" value="AA_ABC_transptr_permease_3TM"/>
</dbReference>
<evidence type="ECO:0000313" key="11">
    <source>
        <dbReference type="Proteomes" id="UP001252243"/>
    </source>
</evidence>
<dbReference type="InterPro" id="IPR043429">
    <property type="entry name" value="ArtM/GltK/GlnP/TcyL/YhdX-like"/>
</dbReference>
<gene>
    <name evidence="10" type="ORF">J2X01_002693</name>
</gene>
<feature type="transmembrane region" description="Helical" evidence="8">
    <location>
        <begin position="31"/>
        <end position="51"/>
    </location>
</feature>
<evidence type="ECO:0000256" key="7">
    <source>
        <dbReference type="ARBA" id="ARBA00023136"/>
    </source>
</evidence>
<dbReference type="NCBIfam" id="TIGR01726">
    <property type="entry name" value="HEQRo_perm_3TM"/>
    <property type="match status" value="1"/>
</dbReference>
<evidence type="ECO:0000256" key="4">
    <source>
        <dbReference type="ARBA" id="ARBA00022692"/>
    </source>
</evidence>
<dbReference type="InterPro" id="IPR035906">
    <property type="entry name" value="MetI-like_sf"/>
</dbReference>
<reference evidence="10 11" key="1">
    <citation type="submission" date="2023-07" db="EMBL/GenBank/DDBJ databases">
        <title>Sorghum-associated microbial communities from plants grown in Nebraska, USA.</title>
        <authorList>
            <person name="Schachtman D."/>
        </authorList>
    </citation>
    <scope>NUCLEOTIDE SEQUENCE [LARGE SCALE GENOMIC DNA]</scope>
    <source>
        <strain evidence="10 11">BE167</strain>
    </source>
</reference>
<feature type="transmembrane region" description="Helical" evidence="8">
    <location>
        <begin position="259"/>
        <end position="280"/>
    </location>
</feature>
<dbReference type="SUPFAM" id="SSF161098">
    <property type="entry name" value="MetI-like"/>
    <property type="match status" value="1"/>
</dbReference>
<feature type="transmembrane region" description="Helical" evidence="8">
    <location>
        <begin position="110"/>
        <end position="132"/>
    </location>
</feature>
<keyword evidence="2 8" id="KW-0813">Transport</keyword>
<dbReference type="EMBL" id="JAVDVQ010000010">
    <property type="protein sequence ID" value="MDR7083399.1"/>
    <property type="molecule type" value="Genomic_DNA"/>
</dbReference>
<comment type="similarity">
    <text evidence="8">Belongs to the binding-protein-dependent transport system permease family.</text>
</comment>
<comment type="subcellular location">
    <subcellularLocation>
        <location evidence="1 8">Cell membrane</location>
        <topology evidence="1 8">Multi-pass membrane protein</topology>
    </subcellularLocation>
</comment>
<dbReference type="Gene3D" id="1.10.3720.10">
    <property type="entry name" value="MetI-like"/>
    <property type="match status" value="1"/>
</dbReference>
<keyword evidence="3" id="KW-1003">Cell membrane</keyword>
<organism evidence="10 11">
    <name type="scientific">Arthrobacter ginsengisoli</name>
    <dbReference type="NCBI Taxonomy" id="1356565"/>
    <lineage>
        <taxon>Bacteria</taxon>
        <taxon>Bacillati</taxon>
        <taxon>Actinomycetota</taxon>
        <taxon>Actinomycetes</taxon>
        <taxon>Micrococcales</taxon>
        <taxon>Micrococcaceae</taxon>
        <taxon>Arthrobacter</taxon>
    </lineage>
</organism>
<keyword evidence="6 8" id="KW-1133">Transmembrane helix</keyword>
<comment type="caution">
    <text evidence="10">The sequence shown here is derived from an EMBL/GenBank/DDBJ whole genome shotgun (WGS) entry which is preliminary data.</text>
</comment>
<dbReference type="PROSITE" id="PS50928">
    <property type="entry name" value="ABC_TM1"/>
    <property type="match status" value="1"/>
</dbReference>
<dbReference type="PANTHER" id="PTHR30614">
    <property type="entry name" value="MEMBRANE COMPONENT OF AMINO ACID ABC TRANSPORTER"/>
    <property type="match status" value="1"/>
</dbReference>
<evidence type="ECO:0000256" key="3">
    <source>
        <dbReference type="ARBA" id="ARBA00022475"/>
    </source>
</evidence>
<keyword evidence="11" id="KW-1185">Reference proteome</keyword>
<dbReference type="Proteomes" id="UP001252243">
    <property type="component" value="Unassembled WGS sequence"/>
</dbReference>
<sequence length="312" mass="33478">MANLTESVATAPPATNLATDGPKIHRRKHPWTIVGAVVALAVLGLLLYSLATNPNIGVEYIQQYLFDPMTIAGVGVTIFLTVASMIVGTAIAVVVAVMRLSSNPVLKGIATLYVWLLRGTPLLIQLIFWAYLGALYDKLSLGIPFTSVTFWTVDTSSLITPTIAALLALTINQGAYAAEIIRAGIMSVDSGQTEAAMALGMTSARTLRRIVLPQAMRTIIPPMGNETLSMLKATSLVSVIGGLDLLTNLQHAYAQNFQVIPLLIVGCMWYLFLTTVISIPQAWLEKRYGRGVQPIGGSSTGMFTRLFAIKGK</sequence>
<evidence type="ECO:0000313" key="10">
    <source>
        <dbReference type="EMBL" id="MDR7083399.1"/>
    </source>
</evidence>
<dbReference type="Pfam" id="PF00528">
    <property type="entry name" value="BPD_transp_1"/>
    <property type="match status" value="1"/>
</dbReference>
<evidence type="ECO:0000259" key="9">
    <source>
        <dbReference type="PROSITE" id="PS50928"/>
    </source>
</evidence>
<dbReference type="InterPro" id="IPR000515">
    <property type="entry name" value="MetI-like"/>
</dbReference>
<dbReference type="CDD" id="cd06261">
    <property type="entry name" value="TM_PBP2"/>
    <property type="match status" value="1"/>
</dbReference>